<name>A0A8J3CL77_9BURK</name>
<accession>A0A8J3CL77</accession>
<evidence type="ECO:0000313" key="1">
    <source>
        <dbReference type="EMBL" id="GHA72416.1"/>
    </source>
</evidence>
<keyword evidence="2" id="KW-1185">Reference proteome</keyword>
<dbReference type="Pfam" id="PF13528">
    <property type="entry name" value="Glyco_trans_1_3"/>
    <property type="match status" value="1"/>
</dbReference>
<evidence type="ECO:0008006" key="3">
    <source>
        <dbReference type="Google" id="ProtNLM"/>
    </source>
</evidence>
<dbReference type="EMBL" id="BMZG01000005">
    <property type="protein sequence ID" value="GHA72416.1"/>
    <property type="molecule type" value="Genomic_DNA"/>
</dbReference>
<dbReference type="SUPFAM" id="SSF53756">
    <property type="entry name" value="UDP-Glycosyltransferase/glycogen phosphorylase"/>
    <property type="match status" value="1"/>
</dbReference>
<reference evidence="1" key="1">
    <citation type="journal article" date="2014" name="Int. J. Syst. Evol. Microbiol.">
        <title>Complete genome sequence of Corynebacterium casei LMG S-19264T (=DSM 44701T), isolated from a smear-ripened cheese.</title>
        <authorList>
            <consortium name="US DOE Joint Genome Institute (JGI-PGF)"/>
            <person name="Walter F."/>
            <person name="Albersmeier A."/>
            <person name="Kalinowski J."/>
            <person name="Ruckert C."/>
        </authorList>
    </citation>
    <scope>NUCLEOTIDE SEQUENCE</scope>
    <source>
        <strain evidence="1">KCTC 32501</strain>
    </source>
</reference>
<proteinExistence type="predicted"/>
<organism evidence="1 2">
    <name type="scientific">Formosimonas limnophila</name>
    <dbReference type="NCBI Taxonomy" id="1384487"/>
    <lineage>
        <taxon>Bacteria</taxon>
        <taxon>Pseudomonadati</taxon>
        <taxon>Pseudomonadota</taxon>
        <taxon>Betaproteobacteria</taxon>
        <taxon>Burkholderiales</taxon>
        <taxon>Burkholderiaceae</taxon>
        <taxon>Formosimonas</taxon>
    </lineage>
</organism>
<dbReference type="AlphaFoldDB" id="A0A8J3CL77"/>
<gene>
    <name evidence="1" type="ORF">GCM10009007_11760</name>
</gene>
<sequence>MRILYGVQTTGNGHISRSRLMVSALKVQGHSVTTLFSGLGCPKFWDYSVFEPFSQAHGLTFMTSNGQIDYGQTIRYAKPRVLFNDIKALDVSQYDVVISDFEPITAWAAHRQKIPSVGISHQEAFRYEIPKRSGQVSARAIMRYYAPTKHSIGLHWHHFNQPILPPIIDTTLEVSELDASMILVYLPFESREVVVGLLRRFDRHVFRVYCDVAEIQHIDNI</sequence>
<dbReference type="Proteomes" id="UP000614287">
    <property type="component" value="Unassembled WGS sequence"/>
</dbReference>
<reference evidence="1" key="2">
    <citation type="submission" date="2020-09" db="EMBL/GenBank/DDBJ databases">
        <authorList>
            <person name="Sun Q."/>
            <person name="Kim S."/>
        </authorList>
    </citation>
    <scope>NUCLEOTIDE SEQUENCE</scope>
    <source>
        <strain evidence="1">KCTC 32501</strain>
    </source>
</reference>
<comment type="caution">
    <text evidence="1">The sequence shown here is derived from an EMBL/GenBank/DDBJ whole genome shotgun (WGS) entry which is preliminary data.</text>
</comment>
<evidence type="ECO:0000313" key="2">
    <source>
        <dbReference type="Proteomes" id="UP000614287"/>
    </source>
</evidence>
<protein>
    <recommendedName>
        <fullName evidence="3">Glycosyltransferase</fullName>
    </recommendedName>
</protein>